<feature type="region of interest" description="Disordered" evidence="5">
    <location>
        <begin position="1"/>
        <end position="38"/>
    </location>
</feature>
<evidence type="ECO:0000256" key="4">
    <source>
        <dbReference type="ARBA" id="ARBA00023136"/>
    </source>
</evidence>
<gene>
    <name evidence="7" type="ORF">B0H15DRAFT_831605</name>
</gene>
<keyword evidence="3 6" id="KW-1133">Transmembrane helix</keyword>
<dbReference type="GO" id="GO:0015095">
    <property type="term" value="F:magnesium ion transmembrane transporter activity"/>
    <property type="evidence" value="ECO:0007669"/>
    <property type="project" value="TreeGrafter"/>
</dbReference>
<evidence type="ECO:0000256" key="6">
    <source>
        <dbReference type="SAM" id="Phobius"/>
    </source>
</evidence>
<evidence type="ECO:0000313" key="7">
    <source>
        <dbReference type="EMBL" id="KAJ7094019.1"/>
    </source>
</evidence>
<evidence type="ECO:0000256" key="2">
    <source>
        <dbReference type="ARBA" id="ARBA00022692"/>
    </source>
</evidence>
<dbReference type="GO" id="GO:0000287">
    <property type="term" value="F:magnesium ion binding"/>
    <property type="evidence" value="ECO:0007669"/>
    <property type="project" value="TreeGrafter"/>
</dbReference>
<name>A0AAD6U7P6_9AGAR</name>
<feature type="transmembrane region" description="Helical" evidence="6">
    <location>
        <begin position="468"/>
        <end position="487"/>
    </location>
</feature>
<dbReference type="Proteomes" id="UP001222325">
    <property type="component" value="Unassembled WGS sequence"/>
</dbReference>
<keyword evidence="4 6" id="KW-0472">Membrane</keyword>
<accession>A0AAD6U7P6</accession>
<evidence type="ECO:0000256" key="1">
    <source>
        <dbReference type="ARBA" id="ARBA00004651"/>
    </source>
</evidence>
<keyword evidence="2 6" id="KW-0812">Transmembrane</keyword>
<dbReference type="EMBL" id="JARJCN010000015">
    <property type="protein sequence ID" value="KAJ7094019.1"/>
    <property type="molecule type" value="Genomic_DNA"/>
</dbReference>
<evidence type="ECO:0000256" key="5">
    <source>
        <dbReference type="SAM" id="MobiDB-lite"/>
    </source>
</evidence>
<comment type="caution">
    <text evidence="7">The sequence shown here is derived from an EMBL/GenBank/DDBJ whole genome shotgun (WGS) entry which is preliminary data.</text>
</comment>
<evidence type="ECO:0000313" key="8">
    <source>
        <dbReference type="Proteomes" id="UP001222325"/>
    </source>
</evidence>
<evidence type="ECO:0000256" key="3">
    <source>
        <dbReference type="ARBA" id="ARBA00022989"/>
    </source>
</evidence>
<dbReference type="PANTHER" id="PTHR46494:SF1">
    <property type="entry name" value="CORA FAMILY METAL ION TRANSPORTER (EUROFUNG)"/>
    <property type="match status" value="1"/>
</dbReference>
<dbReference type="Gene3D" id="1.20.58.340">
    <property type="entry name" value="Magnesium transport protein CorA, transmembrane region"/>
    <property type="match status" value="1"/>
</dbReference>
<dbReference type="GO" id="GO:0050897">
    <property type="term" value="F:cobalt ion binding"/>
    <property type="evidence" value="ECO:0007669"/>
    <property type="project" value="TreeGrafter"/>
</dbReference>
<sequence length="571" mass="65889">MASLRRRAQALESRRGKEAPVRRPPPSHRHNGPSAPWPWIDLHDEIDQVQLSSPLPPVPPTCDHKTCGGCWRGYPQSRFPNWTPSQLRRSRIHKAITEYNRAAPSMIHYVDVDANGLFTDSGKFVTTEETMGDFWDALINENTERPENIRVRALFIENMSGPVLQMLGATYNIEPFFFSSSLGWIPSRYEEEVRPNQGDHITITLTFLRTMDHPDASSLHTFPSGSASSTMTSHYDRQNQQVIDTQAPLFLHSSDHYLILDLLAVHLIRSTDGNTIISYHNTDNDSTSATYLHERIRFAGQSVYWQSIFQKSPDPTFVLLTFIWHAMYAWDESLELLYTHICYIETQVITTSDLLLTRELHIIRAHHLHYSALLEDFRKAVDFVRETPNPAMDACPEAERVFSRNLLERECKNLLSEIDRLEQGRKMQDKRLKNVMNLVFSSVNLDDSKRMQQLTEAAVRDSAAMKQIAYLSMIFLPASFVAAIFGMNIKEIVPETNGSLSHYFETAFPLTFITVWVVMAFQSKHLLGRDATPTMRLFWPFSLARRMYWRRREQYQYRLNAAAPAGWDQKE</sequence>
<reference evidence="7" key="1">
    <citation type="submission" date="2023-03" db="EMBL/GenBank/DDBJ databases">
        <title>Massive genome expansion in bonnet fungi (Mycena s.s.) driven by repeated elements and novel gene families across ecological guilds.</title>
        <authorList>
            <consortium name="Lawrence Berkeley National Laboratory"/>
            <person name="Harder C.B."/>
            <person name="Miyauchi S."/>
            <person name="Viragh M."/>
            <person name="Kuo A."/>
            <person name="Thoen E."/>
            <person name="Andreopoulos B."/>
            <person name="Lu D."/>
            <person name="Skrede I."/>
            <person name="Drula E."/>
            <person name="Henrissat B."/>
            <person name="Morin E."/>
            <person name="Kohler A."/>
            <person name="Barry K."/>
            <person name="LaButti K."/>
            <person name="Morin E."/>
            <person name="Salamov A."/>
            <person name="Lipzen A."/>
            <person name="Mereny Z."/>
            <person name="Hegedus B."/>
            <person name="Baldrian P."/>
            <person name="Stursova M."/>
            <person name="Weitz H."/>
            <person name="Taylor A."/>
            <person name="Grigoriev I.V."/>
            <person name="Nagy L.G."/>
            <person name="Martin F."/>
            <person name="Kauserud H."/>
        </authorList>
    </citation>
    <scope>NUCLEOTIDE SEQUENCE</scope>
    <source>
        <strain evidence="7">CBHHK173m</strain>
    </source>
</reference>
<feature type="transmembrane region" description="Helical" evidence="6">
    <location>
        <begin position="507"/>
        <end position="527"/>
    </location>
</feature>
<dbReference type="AlphaFoldDB" id="A0AAD6U7P6"/>
<dbReference type="GO" id="GO:0015087">
    <property type="term" value="F:cobalt ion transmembrane transporter activity"/>
    <property type="evidence" value="ECO:0007669"/>
    <property type="project" value="TreeGrafter"/>
</dbReference>
<dbReference type="PANTHER" id="PTHR46494">
    <property type="entry name" value="CORA FAMILY METAL ION TRANSPORTER (EUROFUNG)"/>
    <property type="match status" value="1"/>
</dbReference>
<dbReference type="InterPro" id="IPR045863">
    <property type="entry name" value="CorA_TM1_TM2"/>
</dbReference>
<dbReference type="Pfam" id="PF01544">
    <property type="entry name" value="CorA"/>
    <property type="match status" value="1"/>
</dbReference>
<dbReference type="InterPro" id="IPR002523">
    <property type="entry name" value="MgTranspt_CorA/ZnTranspt_ZntB"/>
</dbReference>
<dbReference type="GO" id="GO:0005886">
    <property type="term" value="C:plasma membrane"/>
    <property type="evidence" value="ECO:0007669"/>
    <property type="project" value="UniProtKB-SubCell"/>
</dbReference>
<proteinExistence type="predicted"/>
<organism evidence="7 8">
    <name type="scientific">Mycena belliarum</name>
    <dbReference type="NCBI Taxonomy" id="1033014"/>
    <lineage>
        <taxon>Eukaryota</taxon>
        <taxon>Fungi</taxon>
        <taxon>Dikarya</taxon>
        <taxon>Basidiomycota</taxon>
        <taxon>Agaricomycotina</taxon>
        <taxon>Agaricomycetes</taxon>
        <taxon>Agaricomycetidae</taxon>
        <taxon>Agaricales</taxon>
        <taxon>Marasmiineae</taxon>
        <taxon>Mycenaceae</taxon>
        <taxon>Mycena</taxon>
    </lineage>
</organism>
<dbReference type="SUPFAM" id="SSF144083">
    <property type="entry name" value="Magnesium transport protein CorA, transmembrane region"/>
    <property type="match status" value="1"/>
</dbReference>
<keyword evidence="8" id="KW-1185">Reference proteome</keyword>
<comment type="subcellular location">
    <subcellularLocation>
        <location evidence="1">Cell membrane</location>
        <topology evidence="1">Multi-pass membrane protein</topology>
    </subcellularLocation>
</comment>
<protein>
    <submittedName>
        <fullName evidence="7">Uncharacterized protein</fullName>
    </submittedName>
</protein>
<feature type="compositionally biased region" description="Basic and acidic residues" evidence="5">
    <location>
        <begin position="12"/>
        <end position="21"/>
    </location>
</feature>